<comment type="subcellular location">
    <subcellularLocation>
        <location evidence="1">Endoplasmic reticulum membrane</location>
        <topology evidence="1">Single-pass membrane protein</topology>
    </subcellularLocation>
</comment>
<evidence type="ECO:0000313" key="9">
    <source>
        <dbReference type="EMBL" id="ABO99704.1"/>
    </source>
</evidence>
<evidence type="ECO:0000256" key="5">
    <source>
        <dbReference type="ARBA" id="ARBA00022824"/>
    </source>
</evidence>
<evidence type="ECO:0000256" key="8">
    <source>
        <dbReference type="SAM" id="SignalP"/>
    </source>
</evidence>
<evidence type="ECO:0000256" key="2">
    <source>
        <dbReference type="ARBA" id="ARBA00009731"/>
    </source>
</evidence>
<organism evidence="9 10">
    <name type="scientific">Ostreococcus lucimarinus (strain CCE9901)</name>
    <dbReference type="NCBI Taxonomy" id="436017"/>
    <lineage>
        <taxon>Eukaryota</taxon>
        <taxon>Viridiplantae</taxon>
        <taxon>Chlorophyta</taxon>
        <taxon>Mamiellophyceae</taxon>
        <taxon>Mamiellales</taxon>
        <taxon>Bathycoccaceae</taxon>
        <taxon>Ostreococcus</taxon>
    </lineage>
</organism>
<dbReference type="eggNOG" id="KOG3339">
    <property type="taxonomic scope" value="Eukaryota"/>
</dbReference>
<keyword evidence="10" id="KW-1185">Reference proteome</keyword>
<dbReference type="GO" id="GO:0004577">
    <property type="term" value="F:N-acetylglucosaminyldiphosphodolichol N-acetylglucosaminyltransferase activity"/>
    <property type="evidence" value="ECO:0007669"/>
    <property type="project" value="TreeGrafter"/>
</dbReference>
<feature type="chain" id="PRO_5002672217" description="UDP-N-acetylglucosamine transferase subunit ALG14" evidence="8">
    <location>
        <begin position="23"/>
        <end position="215"/>
    </location>
</feature>
<keyword evidence="5" id="KW-0256">Endoplasmic reticulum</keyword>
<dbReference type="InterPro" id="IPR013969">
    <property type="entry name" value="Oligosacch_biosynth_Alg14"/>
</dbReference>
<dbReference type="Gene3D" id="3.40.50.2000">
    <property type="entry name" value="Glycogen Phosphorylase B"/>
    <property type="match status" value="1"/>
</dbReference>
<name>A4S784_OSTLU</name>
<feature type="signal peptide" evidence="8">
    <location>
        <begin position="1"/>
        <end position="22"/>
    </location>
</feature>
<dbReference type="OMA" id="CRIVFIE"/>
<dbReference type="SUPFAM" id="SSF53756">
    <property type="entry name" value="UDP-Glycosyltransferase/glycogen phosphorylase"/>
    <property type="match status" value="1"/>
</dbReference>
<proteinExistence type="inferred from homology"/>
<evidence type="ECO:0000313" key="10">
    <source>
        <dbReference type="Proteomes" id="UP000001568"/>
    </source>
</evidence>
<dbReference type="AlphaFoldDB" id="A4S784"/>
<gene>
    <name evidence="9" type="ORF">OSTLU_43197</name>
</gene>
<dbReference type="RefSeq" id="XP_001421411.1">
    <property type="nucleotide sequence ID" value="XM_001421374.1"/>
</dbReference>
<evidence type="ECO:0000256" key="4">
    <source>
        <dbReference type="ARBA" id="ARBA00022692"/>
    </source>
</evidence>
<evidence type="ECO:0000256" key="1">
    <source>
        <dbReference type="ARBA" id="ARBA00004389"/>
    </source>
</evidence>
<sequence length="215" mass="23277">MPPRSLLALLALANVALWIARAATRALDKSALRGRRARALVVLGSGGHTAEMLRILRDARTLDRLDVAAYVVASTDARSADRALTFERSRRGARGEARVLTIGRAREVGQRWTTSAATTARACAAAIAIVARVKPDVVICNGPGTCVPIVLAAMARRALGWRTPATVFVESACRARTLSLTGKIFYHLRCVDRVCVMWERAHAAYPRSTFVGRAM</sequence>
<dbReference type="PANTHER" id="PTHR12154">
    <property type="entry name" value="GLYCOSYL TRANSFERASE-RELATED"/>
    <property type="match status" value="1"/>
</dbReference>
<keyword evidence="6" id="KW-1133">Transmembrane helix</keyword>
<dbReference type="OrthoDB" id="17098at2759"/>
<keyword evidence="8" id="KW-0732">Signal</keyword>
<dbReference type="EMBL" id="CP000594">
    <property type="protein sequence ID" value="ABO99704.1"/>
    <property type="molecule type" value="Genomic_DNA"/>
</dbReference>
<comment type="similarity">
    <text evidence="2">Belongs to the ALG14 family.</text>
</comment>
<dbReference type="STRING" id="436017.A4S784"/>
<dbReference type="Gramene" id="ABO99704">
    <property type="protein sequence ID" value="ABO99704"/>
    <property type="gene ID" value="OSTLU_43197"/>
</dbReference>
<keyword evidence="4" id="KW-0812">Transmembrane</keyword>
<accession>A4S784</accession>
<evidence type="ECO:0000256" key="7">
    <source>
        <dbReference type="ARBA" id="ARBA00023136"/>
    </source>
</evidence>
<protein>
    <recommendedName>
        <fullName evidence="3">UDP-N-acetylglucosamine transferase subunit ALG14</fullName>
    </recommendedName>
</protein>
<evidence type="ECO:0000256" key="3">
    <source>
        <dbReference type="ARBA" id="ARBA00017467"/>
    </source>
</evidence>
<dbReference type="GO" id="GO:0006488">
    <property type="term" value="P:dolichol-linked oligosaccharide biosynthetic process"/>
    <property type="evidence" value="ECO:0007669"/>
    <property type="project" value="InterPro"/>
</dbReference>
<dbReference type="PANTHER" id="PTHR12154:SF4">
    <property type="entry name" value="UDP-N-ACETYLGLUCOSAMINE TRANSFERASE SUBUNIT ALG14 HOMOLOG"/>
    <property type="match status" value="1"/>
</dbReference>
<dbReference type="Proteomes" id="UP000001568">
    <property type="component" value="Chromosome 14"/>
</dbReference>
<keyword evidence="7" id="KW-0472">Membrane</keyword>
<dbReference type="KEGG" id="olu:OSTLU_43197"/>
<dbReference type="GeneID" id="5005344"/>
<dbReference type="GO" id="GO:0043541">
    <property type="term" value="C:UDP-N-acetylglucosamine transferase complex"/>
    <property type="evidence" value="ECO:0007669"/>
    <property type="project" value="TreeGrafter"/>
</dbReference>
<reference evidence="9 10" key="1">
    <citation type="journal article" date="2007" name="Proc. Natl. Acad. Sci. U.S.A.">
        <title>The tiny eukaryote Ostreococcus provides genomic insights into the paradox of plankton speciation.</title>
        <authorList>
            <person name="Palenik B."/>
            <person name="Grimwood J."/>
            <person name="Aerts A."/>
            <person name="Rouze P."/>
            <person name="Salamov A."/>
            <person name="Putnam N."/>
            <person name="Dupont C."/>
            <person name="Jorgensen R."/>
            <person name="Derelle E."/>
            <person name="Rombauts S."/>
            <person name="Zhou K."/>
            <person name="Otillar R."/>
            <person name="Merchant S.S."/>
            <person name="Podell S."/>
            <person name="Gaasterland T."/>
            <person name="Napoli C."/>
            <person name="Gendler K."/>
            <person name="Manuell A."/>
            <person name="Tai V."/>
            <person name="Vallon O."/>
            <person name="Piganeau G."/>
            <person name="Jancek S."/>
            <person name="Heijde M."/>
            <person name="Jabbari K."/>
            <person name="Bowler C."/>
            <person name="Lohr M."/>
            <person name="Robbens S."/>
            <person name="Werner G."/>
            <person name="Dubchak I."/>
            <person name="Pazour G.J."/>
            <person name="Ren Q."/>
            <person name="Paulsen I."/>
            <person name="Delwiche C."/>
            <person name="Schmutz J."/>
            <person name="Rokhsar D."/>
            <person name="Van de Peer Y."/>
            <person name="Moreau H."/>
            <person name="Grigoriev I.V."/>
        </authorList>
    </citation>
    <scope>NUCLEOTIDE SEQUENCE [LARGE SCALE GENOMIC DNA]</scope>
    <source>
        <strain evidence="9 10">CCE9901</strain>
    </source>
</reference>
<dbReference type="CAZy" id="GT1">
    <property type="family name" value="Glycosyltransferase Family 1"/>
</dbReference>
<dbReference type="HOGENOM" id="CLU_064541_2_0_1"/>
<evidence type="ECO:0000256" key="6">
    <source>
        <dbReference type="ARBA" id="ARBA00022989"/>
    </source>
</evidence>
<dbReference type="Pfam" id="PF08660">
    <property type="entry name" value="Alg14"/>
    <property type="match status" value="1"/>
</dbReference>